<geneLocation type="plasmid" evidence="1">
    <name>pRGFK1144</name>
</geneLocation>
<dbReference type="SUPFAM" id="SSF88874">
    <property type="entry name" value="Receptor-binding domain of short tail fibre protein gp12"/>
    <property type="match status" value="1"/>
</dbReference>
<accession>A0A0H5Q3U7</accession>
<protein>
    <recommendedName>
        <fullName evidence="2">Phage tail collar domain-containing protein</fullName>
    </recommendedName>
</protein>
<proteinExistence type="predicted"/>
<dbReference type="AlphaFoldDB" id="A0A0H5Q3U7"/>
<evidence type="ECO:0008006" key="2">
    <source>
        <dbReference type="Google" id="ProtNLM"/>
    </source>
</evidence>
<sequence>MNWKFLTPNTVDFVGRSVRRFFCVDVGMSHFLTGCLDELTSAGNWERFGDVDAVTMAEFFEGVIDTMGNCDGIGQLIPTVGDAPYGCLLLDGSSYAVDDYPGLAAAMPSWVNGSGIDLPDMTNAYLVGGDGLNIGEYIGANTHTLTVEEMPAHSHDYVSAAVSVSTVAIPDEPSAVPSAAVTSPVGGGSAHNNMPLSLAVKWYVVAK</sequence>
<name>A0A0H5Q3U7_9ZZZZ</name>
<evidence type="ECO:0000313" key="1">
    <source>
        <dbReference type="EMBL" id="CRY96563.1"/>
    </source>
</evidence>
<reference evidence="1" key="2">
    <citation type="submission" date="2015-07" db="EMBL/GenBank/DDBJ databases">
        <title>Plasmids, circular viruses and viroids from rat gut.</title>
        <authorList>
            <person name="Jorgensen T.J."/>
            <person name="Hansen M.A."/>
            <person name="Xu Z."/>
            <person name="Tabak M.A."/>
            <person name="Sorensen S.J."/>
            <person name="Hansen L.H."/>
        </authorList>
    </citation>
    <scope>NUCLEOTIDE SEQUENCE</scope>
    <source>
        <plasmid evidence="1">pRGFK1144</plasmid>
    </source>
</reference>
<dbReference type="EMBL" id="LN853724">
    <property type="protein sequence ID" value="CRY96563.1"/>
    <property type="molecule type" value="Genomic_DNA"/>
</dbReference>
<organism evidence="1">
    <name type="scientific">uncultured prokaryote</name>
    <dbReference type="NCBI Taxonomy" id="198431"/>
    <lineage>
        <taxon>unclassified sequences</taxon>
        <taxon>environmental samples</taxon>
    </lineage>
</organism>
<keyword evidence="1" id="KW-0614">Plasmid</keyword>
<reference evidence="1" key="1">
    <citation type="submission" date="2015-06" db="EMBL/GenBank/DDBJ databases">
        <authorList>
            <person name="Joergensen T."/>
        </authorList>
    </citation>
    <scope>NUCLEOTIDE SEQUENCE</scope>
    <source>
        <plasmid evidence="1">pRGFK1144</plasmid>
    </source>
</reference>